<proteinExistence type="predicted"/>
<evidence type="ECO:0000256" key="1">
    <source>
        <dbReference type="SAM" id="MobiDB-lite"/>
    </source>
</evidence>
<protein>
    <recommendedName>
        <fullName evidence="2">FAR1 domain-containing protein</fullName>
    </recommendedName>
</protein>
<feature type="region of interest" description="Disordered" evidence="1">
    <location>
        <begin position="1"/>
        <end position="68"/>
    </location>
</feature>
<feature type="compositionally biased region" description="Acidic residues" evidence="1">
    <location>
        <begin position="39"/>
        <end position="65"/>
    </location>
</feature>
<feature type="region of interest" description="Disordered" evidence="1">
    <location>
        <begin position="175"/>
        <end position="194"/>
    </location>
</feature>
<feature type="compositionally biased region" description="Basic and acidic residues" evidence="1">
    <location>
        <begin position="1"/>
        <end position="15"/>
    </location>
</feature>
<keyword evidence="4" id="KW-1185">Reference proteome</keyword>
<feature type="domain" description="FAR1" evidence="2">
    <location>
        <begin position="139"/>
        <end position="207"/>
    </location>
</feature>
<evidence type="ECO:0000259" key="2">
    <source>
        <dbReference type="Pfam" id="PF03101"/>
    </source>
</evidence>
<dbReference type="InterPro" id="IPR004330">
    <property type="entry name" value="FAR1_DNA_bnd_dom"/>
</dbReference>
<name>A0AAV2FBA8_9ROSI</name>
<dbReference type="EMBL" id="OZ034819">
    <property type="protein sequence ID" value="CAL1395068.1"/>
    <property type="molecule type" value="Genomic_DNA"/>
</dbReference>
<organism evidence="3 4">
    <name type="scientific">Linum trigynum</name>
    <dbReference type="NCBI Taxonomy" id="586398"/>
    <lineage>
        <taxon>Eukaryota</taxon>
        <taxon>Viridiplantae</taxon>
        <taxon>Streptophyta</taxon>
        <taxon>Embryophyta</taxon>
        <taxon>Tracheophyta</taxon>
        <taxon>Spermatophyta</taxon>
        <taxon>Magnoliopsida</taxon>
        <taxon>eudicotyledons</taxon>
        <taxon>Gunneridae</taxon>
        <taxon>Pentapetalae</taxon>
        <taxon>rosids</taxon>
        <taxon>fabids</taxon>
        <taxon>Malpighiales</taxon>
        <taxon>Linaceae</taxon>
        <taxon>Linum</taxon>
    </lineage>
</organism>
<dbReference type="PANTHER" id="PTHR46328">
    <property type="entry name" value="FAR-RED IMPAIRED RESPONSIVE (FAR1) FAMILY PROTEIN-RELATED"/>
    <property type="match status" value="1"/>
</dbReference>
<dbReference type="Proteomes" id="UP001497516">
    <property type="component" value="Chromosome 6"/>
</dbReference>
<evidence type="ECO:0000313" key="4">
    <source>
        <dbReference type="Proteomes" id="UP001497516"/>
    </source>
</evidence>
<reference evidence="3 4" key="1">
    <citation type="submission" date="2024-04" db="EMBL/GenBank/DDBJ databases">
        <authorList>
            <person name="Fracassetti M."/>
        </authorList>
    </citation>
    <scope>NUCLEOTIDE SEQUENCE [LARGE SCALE GENOMIC DNA]</scope>
</reference>
<dbReference type="AlphaFoldDB" id="A0AAV2FBA8"/>
<evidence type="ECO:0000313" key="3">
    <source>
        <dbReference type="EMBL" id="CAL1395068.1"/>
    </source>
</evidence>
<sequence length="216" mass="24692">MEGLMDDMRTGKDTGIDLNVGLDWGMDYGDDTGGVRDSDDMEDNVDTNDSDSEDDNNTNIGDDDKENISDEHLHRFETQPHSSDAPPHKDAANPAMALPYSSMYDWTLLYKVENGKPYSKWESDDVVGFEFETLVEGGKFYSTYGCAMGFSIRKNTHTYSKYGVRNMQRWVCSREGERQPVHNDKENRKREPRPVTRLHCPTAFKVSLLRQLTDSR</sequence>
<dbReference type="Pfam" id="PF03101">
    <property type="entry name" value="FAR1"/>
    <property type="match status" value="1"/>
</dbReference>
<accession>A0AAV2FBA8</accession>
<gene>
    <name evidence="3" type="ORF">LTRI10_LOCUS35526</name>
</gene>